<gene>
    <name evidence="1" type="ORF">E5358_02210</name>
</gene>
<evidence type="ECO:0000313" key="1">
    <source>
        <dbReference type="EMBL" id="TGX83483.1"/>
    </source>
</evidence>
<dbReference type="Proteomes" id="UP000308886">
    <property type="component" value="Unassembled WGS sequence"/>
</dbReference>
<evidence type="ECO:0000313" key="2">
    <source>
        <dbReference type="Proteomes" id="UP000308886"/>
    </source>
</evidence>
<accession>A0AC61QSS3</accession>
<proteinExistence type="predicted"/>
<organism evidence="1 2">
    <name type="scientific">Palleniella muris</name>
    <dbReference type="NCBI Taxonomy" id="3038145"/>
    <lineage>
        <taxon>Bacteria</taxon>
        <taxon>Pseudomonadati</taxon>
        <taxon>Bacteroidota</taxon>
        <taxon>Bacteroidia</taxon>
        <taxon>Bacteroidales</taxon>
        <taxon>Prevotellaceae</taxon>
        <taxon>Palleniella</taxon>
    </lineage>
</organism>
<comment type="caution">
    <text evidence="1">The sequence shown here is derived from an EMBL/GenBank/DDBJ whole genome shotgun (WGS) entry which is preliminary data.</text>
</comment>
<keyword evidence="2" id="KW-1185">Reference proteome</keyword>
<protein>
    <submittedName>
        <fullName evidence="1">Uncharacterized protein</fullName>
    </submittedName>
</protein>
<sequence length="182" mass="21369">MENKEYLDKFEGGIHKAVYLLLLRDNLIDERMPDMPDIDSQWESIAMEYLPDGIREFQNYPLVSLGWMMYVGMAVAHLWDKDWEKALSKGNLYTYLRSLRGYDLMDEAIREKVLNLKEEKYNAVEKIVGNCSQTALDMLRKENIEPGTPMAFHAYLRTLKEMYCLGAATELFRLGYRMRLMS</sequence>
<name>A0AC61QSS3_9BACT</name>
<reference evidence="1" key="1">
    <citation type="submission" date="2019-04" db="EMBL/GenBank/DDBJ databases">
        <title>Microbes associate with the intestines of laboratory mice.</title>
        <authorList>
            <person name="Navarre W."/>
            <person name="Wong E."/>
            <person name="Huang K."/>
            <person name="Tropini C."/>
            <person name="Ng K."/>
            <person name="Yu B."/>
        </authorList>
    </citation>
    <scope>NUCLEOTIDE SEQUENCE</scope>
    <source>
        <strain evidence="1">NM73_A23</strain>
    </source>
</reference>
<dbReference type="EMBL" id="SRZC01000003">
    <property type="protein sequence ID" value="TGX83483.1"/>
    <property type="molecule type" value="Genomic_DNA"/>
</dbReference>